<dbReference type="Gene3D" id="3.40.309.10">
    <property type="entry name" value="Aldehyde Dehydrogenase, Chain A, domain 2"/>
    <property type="match status" value="1"/>
</dbReference>
<keyword evidence="3" id="KW-0520">NAD</keyword>
<dbReference type="SUPFAM" id="SSF53720">
    <property type="entry name" value="ALDH-like"/>
    <property type="match status" value="1"/>
</dbReference>
<evidence type="ECO:0000256" key="5">
    <source>
        <dbReference type="RuleBase" id="RU003345"/>
    </source>
</evidence>
<gene>
    <name evidence="7" type="ORF">GCM10022204_36210</name>
</gene>
<dbReference type="InterPro" id="IPR015590">
    <property type="entry name" value="Aldehyde_DH_dom"/>
</dbReference>
<dbReference type="RefSeq" id="WP_344813864.1">
    <property type="nucleotide sequence ID" value="NZ_BAAAYX010000018.1"/>
</dbReference>
<comment type="similarity">
    <text evidence="1 5">Belongs to the aldehyde dehydrogenase family.</text>
</comment>
<feature type="active site" evidence="4">
    <location>
        <position position="251"/>
    </location>
</feature>
<comment type="caution">
    <text evidence="7">The sequence shown here is derived from an EMBL/GenBank/DDBJ whole genome shotgun (WGS) entry which is preliminary data.</text>
</comment>
<dbReference type="InterPro" id="IPR016163">
    <property type="entry name" value="Ald_DH_C"/>
</dbReference>
<dbReference type="InterPro" id="IPR016161">
    <property type="entry name" value="Ald_DH/histidinol_DH"/>
</dbReference>
<organism evidence="7 8">
    <name type="scientific">Microlunatus aurantiacus</name>
    <dbReference type="NCBI Taxonomy" id="446786"/>
    <lineage>
        <taxon>Bacteria</taxon>
        <taxon>Bacillati</taxon>
        <taxon>Actinomycetota</taxon>
        <taxon>Actinomycetes</taxon>
        <taxon>Propionibacteriales</taxon>
        <taxon>Propionibacteriaceae</taxon>
        <taxon>Microlunatus</taxon>
    </lineage>
</organism>
<evidence type="ECO:0000256" key="2">
    <source>
        <dbReference type="ARBA" id="ARBA00023002"/>
    </source>
</evidence>
<evidence type="ECO:0000259" key="6">
    <source>
        <dbReference type="Pfam" id="PF00171"/>
    </source>
</evidence>
<dbReference type="InterPro" id="IPR016162">
    <property type="entry name" value="Ald_DH_N"/>
</dbReference>
<sequence length="485" mass="50291">MVELLGSAAWEGRIFSGGWTVGGGQTYPAVEPATGHTLGQVGAASAADVDRAVGLAREAQTAWAATPYDDRAAILRRAADLLEEHHAELEEWAIREAGVPRYWAGTGGPAEEFRQAAALASYPRGQVLPSTQPRLSFTRRVPVGVVGVIAPFNAPVILAARAIGPALAVGNAVVLKPDPRTAICGGLALARVFEEAGLPPGVLHVLPGGSDIGRQLVIHPDVPVIAYTGSASGGRIVAELAAPLLKRVHLELGGNSALIILDDADLELATSAGSAGSFIQAGQVCMASSRHLVSRRLADDYATLLAERAARLQVGNPIESDVAYGPLIDAGARDRVHAIVHDSVAAGARLVAGGEYDDLFYRPTVLADVPQTARAYQEEIFGPVAPVIAFDGLDEAAALAAGTPYGLSLGIVTRDVMAGLMLAERIPVGMVHINDQTIADEAIAPFGGVGLSGNGYRAGGLEANLDAFTETQWITVQQSPGGYPF</sequence>
<evidence type="ECO:0000256" key="4">
    <source>
        <dbReference type="PROSITE-ProRule" id="PRU10007"/>
    </source>
</evidence>
<dbReference type="InterPro" id="IPR029510">
    <property type="entry name" value="Ald_DH_CS_GLU"/>
</dbReference>
<dbReference type="Gene3D" id="3.40.605.10">
    <property type="entry name" value="Aldehyde Dehydrogenase, Chain A, domain 1"/>
    <property type="match status" value="1"/>
</dbReference>
<reference evidence="8" key="1">
    <citation type="journal article" date="2019" name="Int. J. Syst. Evol. Microbiol.">
        <title>The Global Catalogue of Microorganisms (GCM) 10K type strain sequencing project: providing services to taxonomists for standard genome sequencing and annotation.</title>
        <authorList>
            <consortium name="The Broad Institute Genomics Platform"/>
            <consortium name="The Broad Institute Genome Sequencing Center for Infectious Disease"/>
            <person name="Wu L."/>
            <person name="Ma J."/>
        </authorList>
    </citation>
    <scope>NUCLEOTIDE SEQUENCE [LARGE SCALE GENOMIC DNA]</scope>
    <source>
        <strain evidence="8">JCM 16548</strain>
    </source>
</reference>
<dbReference type="Pfam" id="PF00171">
    <property type="entry name" value="Aldedh"/>
    <property type="match status" value="1"/>
</dbReference>
<dbReference type="PROSITE" id="PS00070">
    <property type="entry name" value="ALDEHYDE_DEHYDR_CYS"/>
    <property type="match status" value="1"/>
</dbReference>
<name>A0ABP7E8W2_9ACTN</name>
<proteinExistence type="inferred from homology"/>
<evidence type="ECO:0000256" key="3">
    <source>
        <dbReference type="ARBA" id="ARBA00023027"/>
    </source>
</evidence>
<accession>A0ABP7E8W2</accession>
<feature type="domain" description="Aldehyde dehydrogenase" evidence="6">
    <location>
        <begin position="19"/>
        <end position="474"/>
    </location>
</feature>
<protein>
    <submittedName>
        <fullName evidence="7">Benzaldehyde dehydrogenase</fullName>
    </submittedName>
</protein>
<evidence type="ECO:0000313" key="8">
    <source>
        <dbReference type="Proteomes" id="UP001500051"/>
    </source>
</evidence>
<dbReference type="PANTHER" id="PTHR42986">
    <property type="entry name" value="BENZALDEHYDE DEHYDROGENASE YFMT"/>
    <property type="match status" value="1"/>
</dbReference>
<evidence type="ECO:0000313" key="7">
    <source>
        <dbReference type="EMBL" id="GAA3713870.1"/>
    </source>
</evidence>
<dbReference type="PANTHER" id="PTHR42986:SF1">
    <property type="entry name" value="BENZALDEHYDE DEHYDROGENASE YFMT"/>
    <property type="match status" value="1"/>
</dbReference>
<dbReference type="PROSITE" id="PS00687">
    <property type="entry name" value="ALDEHYDE_DEHYDR_GLU"/>
    <property type="match status" value="1"/>
</dbReference>
<dbReference type="InterPro" id="IPR016160">
    <property type="entry name" value="Ald_DH_CS_CYS"/>
</dbReference>
<dbReference type="EMBL" id="BAAAYX010000018">
    <property type="protein sequence ID" value="GAA3713870.1"/>
    <property type="molecule type" value="Genomic_DNA"/>
</dbReference>
<keyword evidence="8" id="KW-1185">Reference proteome</keyword>
<dbReference type="Proteomes" id="UP001500051">
    <property type="component" value="Unassembled WGS sequence"/>
</dbReference>
<keyword evidence="2 5" id="KW-0560">Oxidoreductase</keyword>
<evidence type="ECO:0000256" key="1">
    <source>
        <dbReference type="ARBA" id="ARBA00009986"/>
    </source>
</evidence>